<proteinExistence type="predicted"/>
<reference evidence="1 2" key="1">
    <citation type="submission" date="2021-04" db="EMBL/GenBank/DDBJ databases">
        <title>Nocardia tengchongensis.</title>
        <authorList>
            <person name="Zhuang k."/>
            <person name="Ran Y."/>
            <person name="Li W."/>
        </authorList>
    </citation>
    <scope>NUCLEOTIDE SEQUENCE [LARGE SCALE GENOMIC DNA]</scope>
    <source>
        <strain evidence="1 2">CFH S0057</strain>
    </source>
</reference>
<gene>
    <name evidence="1" type="ORF">KHQ06_16170</name>
</gene>
<dbReference type="Proteomes" id="UP000683310">
    <property type="component" value="Chromosome"/>
</dbReference>
<keyword evidence="2" id="KW-1185">Reference proteome</keyword>
<organism evidence="1 2">
    <name type="scientific">Nocardia tengchongensis</name>
    <dbReference type="NCBI Taxonomy" id="2055889"/>
    <lineage>
        <taxon>Bacteria</taxon>
        <taxon>Bacillati</taxon>
        <taxon>Actinomycetota</taxon>
        <taxon>Actinomycetes</taxon>
        <taxon>Mycobacteriales</taxon>
        <taxon>Nocardiaceae</taxon>
        <taxon>Nocardia</taxon>
    </lineage>
</organism>
<dbReference type="EMBL" id="CP074371">
    <property type="protein sequence ID" value="QVI24169.1"/>
    <property type="molecule type" value="Genomic_DNA"/>
</dbReference>
<evidence type="ECO:0000313" key="2">
    <source>
        <dbReference type="Proteomes" id="UP000683310"/>
    </source>
</evidence>
<accession>A0ABX8CW94</accession>
<protein>
    <submittedName>
        <fullName evidence="1">Uncharacterized protein</fullName>
    </submittedName>
</protein>
<evidence type="ECO:0000313" key="1">
    <source>
        <dbReference type="EMBL" id="QVI24169.1"/>
    </source>
</evidence>
<name>A0ABX8CW94_9NOCA</name>
<sequence length="112" mass="12059">MNGSIRGVSGLLRRLQDDGQDLAAVHATAEGFLDQHYDVPYELCLVLAALVECSADLLTAEDIRDAITSDPRWGDAADRSRLVAQLRELASDVYSSTREDALAILSALGTRG</sequence>
<dbReference type="RefSeq" id="WP_213560232.1">
    <property type="nucleotide sequence ID" value="NZ_JBHZDI010000067.1"/>
</dbReference>